<feature type="compositionally biased region" description="Basic and acidic residues" evidence="1">
    <location>
        <begin position="67"/>
        <end position="82"/>
    </location>
</feature>
<feature type="region of interest" description="Disordered" evidence="1">
    <location>
        <begin position="57"/>
        <end position="82"/>
    </location>
</feature>
<organism evidence="2">
    <name type="scientific">uncultured organism MedDCM-OCT-S08-C288</name>
    <dbReference type="NCBI Taxonomy" id="743637"/>
    <lineage>
        <taxon>unclassified sequences</taxon>
        <taxon>environmental samples</taxon>
    </lineage>
</organism>
<protein>
    <submittedName>
        <fullName evidence="2">Uncharacterized protein</fullName>
    </submittedName>
</protein>
<dbReference type="AlphaFoldDB" id="D6PJ83"/>
<reference evidence="2" key="1">
    <citation type="journal article" date="2010" name="ISME J.">
        <title>Metagenome of the Mediterranean deep chlorophyll maximum studied by direct and fosmid library 454 pyrosequencing.</title>
        <authorList>
            <person name="Ghai R."/>
            <person name="Martin-Cuadrado A.B."/>
            <person name="Molto A.G."/>
            <person name="Heredia I.G."/>
            <person name="Cabrera R."/>
            <person name="Martin J."/>
            <person name="Verdu M."/>
            <person name="Deschamps P."/>
            <person name="Moreira D."/>
            <person name="Lopez-Garcia P."/>
            <person name="Mira A."/>
            <person name="Rodriguez-Valera F."/>
        </authorList>
    </citation>
    <scope>NUCLEOTIDE SEQUENCE</scope>
</reference>
<accession>D6PJ83</accession>
<sequence>MDSFVRSSGQARLQKRPTPENTRVIVFAQWRDCVAQILRALKDHPAIRAVPFVGQASTKSARASGGHAEEDADVKGHDREESFNPDIVRPLLRWQL</sequence>
<proteinExistence type="predicted"/>
<evidence type="ECO:0000313" key="2">
    <source>
        <dbReference type="EMBL" id="ADD95784.1"/>
    </source>
</evidence>
<dbReference type="Gene3D" id="3.40.50.300">
    <property type="entry name" value="P-loop containing nucleotide triphosphate hydrolases"/>
    <property type="match status" value="1"/>
</dbReference>
<name>D6PJ83_9ZZZZ</name>
<evidence type="ECO:0000256" key="1">
    <source>
        <dbReference type="SAM" id="MobiDB-lite"/>
    </source>
</evidence>
<dbReference type="EMBL" id="GU943097">
    <property type="protein sequence ID" value="ADD95784.1"/>
    <property type="molecule type" value="Genomic_DNA"/>
</dbReference>
<dbReference type="InterPro" id="IPR027417">
    <property type="entry name" value="P-loop_NTPase"/>
</dbReference>